<gene>
    <name evidence="1" type="ORF">A2V71_01865</name>
</gene>
<sequence>MDFKKILVLAPHPDDDVFGLGGTISKLTKSGAEVTVAYFCDGSEGVPQISNLKSQISKELIETRKREARESGKILGVSEQVFFGYHDGKLAAGSAAVRALIDLLGKVKPDIIFVPHFCDNHPDHRVVNEILFNSLTQFKSHLEIWAYEIWTPIIPNRIVDINSEIDFKKRAIAVHQSQLKTRGYDKGILGLNQYRAEINNLSGHAEAFFAATPKIYRALYRKS</sequence>
<dbReference type="InterPro" id="IPR024078">
    <property type="entry name" value="LmbE-like_dom_sf"/>
</dbReference>
<dbReference type="PANTHER" id="PTHR12993:SF11">
    <property type="entry name" value="N-ACETYLGLUCOSAMINYL-PHOSPHATIDYLINOSITOL DE-N-ACETYLASE"/>
    <property type="match status" value="1"/>
</dbReference>
<dbReference type="Pfam" id="PF02585">
    <property type="entry name" value="PIG-L"/>
    <property type="match status" value="1"/>
</dbReference>
<evidence type="ECO:0000313" key="1">
    <source>
        <dbReference type="EMBL" id="OGD57156.1"/>
    </source>
</evidence>
<evidence type="ECO:0000313" key="2">
    <source>
        <dbReference type="Proteomes" id="UP000178764"/>
    </source>
</evidence>
<dbReference type="EMBL" id="MEZT01000005">
    <property type="protein sequence ID" value="OGD57156.1"/>
    <property type="molecule type" value="Genomic_DNA"/>
</dbReference>
<name>A0A1F5DQ39_9BACT</name>
<dbReference type="SUPFAM" id="SSF102588">
    <property type="entry name" value="LmbE-like"/>
    <property type="match status" value="1"/>
</dbReference>
<dbReference type="Proteomes" id="UP000178764">
    <property type="component" value="Unassembled WGS sequence"/>
</dbReference>
<dbReference type="GO" id="GO:0016811">
    <property type="term" value="F:hydrolase activity, acting on carbon-nitrogen (but not peptide) bonds, in linear amides"/>
    <property type="evidence" value="ECO:0007669"/>
    <property type="project" value="TreeGrafter"/>
</dbReference>
<reference evidence="1 2" key="1">
    <citation type="journal article" date="2016" name="Nat. Commun.">
        <title>Thousands of microbial genomes shed light on interconnected biogeochemical processes in an aquifer system.</title>
        <authorList>
            <person name="Anantharaman K."/>
            <person name="Brown C.T."/>
            <person name="Hug L.A."/>
            <person name="Sharon I."/>
            <person name="Castelle C.J."/>
            <person name="Probst A.J."/>
            <person name="Thomas B.C."/>
            <person name="Singh A."/>
            <person name="Wilkins M.J."/>
            <person name="Karaoz U."/>
            <person name="Brodie E.L."/>
            <person name="Williams K.H."/>
            <person name="Hubbard S.S."/>
            <person name="Banfield J.F."/>
        </authorList>
    </citation>
    <scope>NUCLEOTIDE SEQUENCE [LARGE SCALE GENOMIC DNA]</scope>
</reference>
<dbReference type="Gene3D" id="3.40.50.10320">
    <property type="entry name" value="LmbE-like"/>
    <property type="match status" value="1"/>
</dbReference>
<comment type="caution">
    <text evidence="1">The sequence shown here is derived from an EMBL/GenBank/DDBJ whole genome shotgun (WGS) entry which is preliminary data.</text>
</comment>
<dbReference type="InterPro" id="IPR003737">
    <property type="entry name" value="GlcNAc_PI_deacetylase-related"/>
</dbReference>
<proteinExistence type="predicted"/>
<accession>A0A1F5DQ39</accession>
<dbReference type="PANTHER" id="PTHR12993">
    <property type="entry name" value="N-ACETYLGLUCOSAMINYL-PHOSPHATIDYLINOSITOL DE-N-ACETYLASE-RELATED"/>
    <property type="match status" value="1"/>
</dbReference>
<dbReference type="AlphaFoldDB" id="A0A1F5DQ39"/>
<protein>
    <recommendedName>
        <fullName evidence="3">GlcNAc-PI de-N-acetylase</fullName>
    </recommendedName>
</protein>
<evidence type="ECO:0008006" key="3">
    <source>
        <dbReference type="Google" id="ProtNLM"/>
    </source>
</evidence>
<organism evidence="1 2">
    <name type="scientific">Candidatus Berkelbacteria bacterium RBG_13_40_8</name>
    <dbReference type="NCBI Taxonomy" id="1797467"/>
    <lineage>
        <taxon>Bacteria</taxon>
        <taxon>Candidatus Berkelbacteria</taxon>
    </lineage>
</organism>